<dbReference type="GO" id="GO:0015666">
    <property type="term" value="F:restriction endodeoxyribonuclease activity"/>
    <property type="evidence" value="ECO:0007669"/>
    <property type="project" value="TreeGrafter"/>
</dbReference>
<feature type="coiled-coil region" evidence="1">
    <location>
        <begin position="192"/>
        <end position="226"/>
    </location>
</feature>
<dbReference type="AlphaFoldDB" id="A0A1M5XRD9"/>
<organism evidence="4 5">
    <name type="scientific">Desulfofustis glycolicus DSM 9705</name>
    <dbReference type="NCBI Taxonomy" id="1121409"/>
    <lineage>
        <taxon>Bacteria</taxon>
        <taxon>Pseudomonadati</taxon>
        <taxon>Thermodesulfobacteriota</taxon>
        <taxon>Desulfobulbia</taxon>
        <taxon>Desulfobulbales</taxon>
        <taxon>Desulfocapsaceae</taxon>
        <taxon>Desulfofustis</taxon>
    </lineage>
</organism>
<feature type="domain" description="Restriction endonuclease type IV Mrr" evidence="3">
    <location>
        <begin position="9"/>
        <end position="119"/>
    </location>
</feature>
<feature type="transmembrane region" description="Helical" evidence="2">
    <location>
        <begin position="253"/>
        <end position="272"/>
    </location>
</feature>
<dbReference type="PANTHER" id="PTHR30015:SF6">
    <property type="entry name" value="SLL1429 PROTEIN"/>
    <property type="match status" value="1"/>
</dbReference>
<dbReference type="PANTHER" id="PTHR30015">
    <property type="entry name" value="MRR RESTRICTION SYSTEM PROTEIN"/>
    <property type="match status" value="1"/>
</dbReference>
<dbReference type="EMBL" id="FQXS01000022">
    <property type="protein sequence ID" value="SHI02108.1"/>
    <property type="molecule type" value="Genomic_DNA"/>
</dbReference>
<proteinExistence type="predicted"/>
<keyword evidence="2" id="KW-1133">Transmembrane helix</keyword>
<keyword evidence="2" id="KW-0472">Membrane</keyword>
<keyword evidence="4" id="KW-0255">Endonuclease</keyword>
<feature type="transmembrane region" description="Helical" evidence="2">
    <location>
        <begin position="147"/>
        <end position="170"/>
    </location>
</feature>
<dbReference type="Pfam" id="PF04471">
    <property type="entry name" value="Mrr_cat"/>
    <property type="match status" value="1"/>
</dbReference>
<evidence type="ECO:0000313" key="5">
    <source>
        <dbReference type="Proteomes" id="UP000184139"/>
    </source>
</evidence>
<keyword evidence="1" id="KW-0175">Coiled coil</keyword>
<accession>A0A1M5XRD9</accession>
<dbReference type="SUPFAM" id="SSF52980">
    <property type="entry name" value="Restriction endonuclease-like"/>
    <property type="match status" value="1"/>
</dbReference>
<evidence type="ECO:0000259" key="3">
    <source>
        <dbReference type="Pfam" id="PF04471"/>
    </source>
</evidence>
<sequence>MQNVIEDLYNLTPQEFERLCAHLLVYYGYENIKLVGGVNDQGVDITCEKNGSSVVVQVKHLRKISFQTIQKVLKQILSSNYTFDEILLITSSSVNQVSRKRLIQSFPDLQLTILDYDEITSKLQEKNELEQEELKAARSRSRKQRSLFVIGFLGALSSILGSFISTYLFFAEPEKPLLNERIEKVELALGSLKNLENYLDDIKADMIQTEKETKAIEIEYQKAKELEKLTKEQYEVISKAIGRKSTYQTIFDYSMGLLLGVAGSLIASVIYTRIKQNRLLKE</sequence>
<keyword evidence="4" id="KW-0540">Nuclease</keyword>
<dbReference type="InterPro" id="IPR011856">
    <property type="entry name" value="tRNA_endonuc-like_dom_sf"/>
</dbReference>
<protein>
    <submittedName>
        <fullName evidence="4">Restriction endonuclease</fullName>
    </submittedName>
</protein>
<dbReference type="Proteomes" id="UP000184139">
    <property type="component" value="Unassembled WGS sequence"/>
</dbReference>
<reference evidence="4 5" key="1">
    <citation type="submission" date="2016-11" db="EMBL/GenBank/DDBJ databases">
        <authorList>
            <person name="Jaros S."/>
            <person name="Januszkiewicz K."/>
            <person name="Wedrychowicz H."/>
        </authorList>
    </citation>
    <scope>NUCLEOTIDE SEQUENCE [LARGE SCALE GENOMIC DNA]</scope>
    <source>
        <strain evidence="4 5">DSM 9705</strain>
    </source>
</reference>
<dbReference type="Gene3D" id="3.40.1350.10">
    <property type="match status" value="1"/>
</dbReference>
<keyword evidence="5" id="KW-1185">Reference proteome</keyword>
<dbReference type="InterPro" id="IPR052906">
    <property type="entry name" value="Type_IV_Methyl-Rstrct_Enzyme"/>
</dbReference>
<keyword evidence="2" id="KW-0812">Transmembrane</keyword>
<evidence type="ECO:0000256" key="2">
    <source>
        <dbReference type="SAM" id="Phobius"/>
    </source>
</evidence>
<evidence type="ECO:0000313" key="4">
    <source>
        <dbReference type="EMBL" id="SHI02108.1"/>
    </source>
</evidence>
<dbReference type="OrthoDB" id="5181666at2"/>
<name>A0A1M5XRD9_9BACT</name>
<dbReference type="InterPro" id="IPR007560">
    <property type="entry name" value="Restrct_endonuc_IV_Mrr"/>
</dbReference>
<dbReference type="GO" id="GO:0003677">
    <property type="term" value="F:DNA binding"/>
    <property type="evidence" value="ECO:0007669"/>
    <property type="project" value="InterPro"/>
</dbReference>
<dbReference type="RefSeq" id="WP_073377656.1">
    <property type="nucleotide sequence ID" value="NZ_FQXS01000022.1"/>
</dbReference>
<keyword evidence="4" id="KW-0378">Hydrolase</keyword>
<dbReference type="GO" id="GO:0009307">
    <property type="term" value="P:DNA restriction-modification system"/>
    <property type="evidence" value="ECO:0007669"/>
    <property type="project" value="InterPro"/>
</dbReference>
<evidence type="ECO:0000256" key="1">
    <source>
        <dbReference type="SAM" id="Coils"/>
    </source>
</evidence>
<gene>
    <name evidence="4" type="ORF">SAMN02745124_03266</name>
</gene>
<dbReference type="InterPro" id="IPR011335">
    <property type="entry name" value="Restrct_endonuc-II-like"/>
</dbReference>